<evidence type="ECO:0000313" key="1">
    <source>
        <dbReference type="EMBL" id="GAA2390662.1"/>
    </source>
</evidence>
<evidence type="ECO:0008006" key="3">
    <source>
        <dbReference type="Google" id="ProtNLM"/>
    </source>
</evidence>
<keyword evidence="2" id="KW-1185">Reference proteome</keyword>
<dbReference type="Proteomes" id="UP001500058">
    <property type="component" value="Unassembled WGS sequence"/>
</dbReference>
<organism evidence="1 2">
    <name type="scientific">Streptomyces glaucosporus</name>
    <dbReference type="NCBI Taxonomy" id="284044"/>
    <lineage>
        <taxon>Bacteria</taxon>
        <taxon>Bacillati</taxon>
        <taxon>Actinomycetota</taxon>
        <taxon>Actinomycetes</taxon>
        <taxon>Kitasatosporales</taxon>
        <taxon>Streptomycetaceae</taxon>
        <taxon>Streptomyces</taxon>
    </lineage>
</organism>
<sequence length="87" mass="9564">MRPIRRAADHRVSGLWPTVHDMDDMSPQEVGARFGAMVLGAELSEEPPDPASPLGRIRAWGEKYGSENLTPEHVRAAIEGRPLPPPE</sequence>
<name>A0ABP5V0M7_9ACTN</name>
<gene>
    <name evidence="1" type="ORF">GCM10010420_13180</name>
</gene>
<protein>
    <recommendedName>
        <fullName evidence="3">Antitoxin VbhA domain-containing protein</fullName>
    </recommendedName>
</protein>
<reference evidence="2" key="1">
    <citation type="journal article" date="2019" name="Int. J. Syst. Evol. Microbiol.">
        <title>The Global Catalogue of Microorganisms (GCM) 10K type strain sequencing project: providing services to taxonomists for standard genome sequencing and annotation.</title>
        <authorList>
            <consortium name="The Broad Institute Genomics Platform"/>
            <consortium name="The Broad Institute Genome Sequencing Center for Infectious Disease"/>
            <person name="Wu L."/>
            <person name="Ma J."/>
        </authorList>
    </citation>
    <scope>NUCLEOTIDE SEQUENCE [LARGE SCALE GENOMIC DNA]</scope>
    <source>
        <strain evidence="2">JCM 6921</strain>
    </source>
</reference>
<accession>A0ABP5V0M7</accession>
<proteinExistence type="predicted"/>
<dbReference type="EMBL" id="BAAATJ010000004">
    <property type="protein sequence ID" value="GAA2390662.1"/>
    <property type="molecule type" value="Genomic_DNA"/>
</dbReference>
<comment type="caution">
    <text evidence="1">The sequence shown here is derived from an EMBL/GenBank/DDBJ whole genome shotgun (WGS) entry which is preliminary data.</text>
</comment>
<evidence type="ECO:0000313" key="2">
    <source>
        <dbReference type="Proteomes" id="UP001500058"/>
    </source>
</evidence>